<dbReference type="InterPro" id="IPR050214">
    <property type="entry name" value="Cys_Synth/Cystath_Beta-Synth"/>
</dbReference>
<evidence type="ECO:0000313" key="12">
    <source>
        <dbReference type="Proteomes" id="UP000224006"/>
    </source>
</evidence>
<gene>
    <name evidence="11" type="ORF">BESB_002780</name>
</gene>
<feature type="compositionally biased region" description="Polar residues" evidence="9">
    <location>
        <begin position="348"/>
        <end position="358"/>
    </location>
</feature>
<keyword evidence="12" id="KW-1185">Reference proteome</keyword>
<dbReference type="Pfam" id="PF00291">
    <property type="entry name" value="PALP"/>
    <property type="match status" value="1"/>
</dbReference>
<dbReference type="GO" id="GO:0005737">
    <property type="term" value="C:cytoplasm"/>
    <property type="evidence" value="ECO:0007669"/>
    <property type="project" value="InterPro"/>
</dbReference>
<dbReference type="SUPFAM" id="SSF53686">
    <property type="entry name" value="Tryptophan synthase beta subunit-like PLP-dependent enzymes"/>
    <property type="match status" value="1"/>
</dbReference>
<dbReference type="FunFam" id="3.40.50.1100:FF:000003">
    <property type="entry name" value="Cystathionine beta-synthase"/>
    <property type="match status" value="1"/>
</dbReference>
<sequence>MNEHFASGPYSGILDSILDAVGNTPMVRLKRLAKLYGIDCDLLAKCEFLSAGGSIKDRIGKAMVEKAERDGILKPGDTLIEPTSGNTGIGLALAAAVRGYRMIVTMPEKMSAEKSNILKCLGAEIIRTPTEAAWDDESSHIAVAAKLQREIKNSHILDQYNNVANPAVHYDITAEEVLTQCNGDIDMIVVGAGTGGTITGVGKKIKERCPKCRIIGVDPKGSILSVPDSLNDEQRLQSYLVEGIGYDFVPGVLDRDVVDEWIKVGDAESFATARALIRHEALFVGGSSGANVWGALQVARRLKKGQKCVVILPDSSRNYMSKFISDEWMAENGFAVEAEFTTKERQDTQTGDSLSNSDAGIDAPFETAKTATAEER</sequence>
<dbReference type="GO" id="GO:0006535">
    <property type="term" value="P:cysteine biosynthetic process from serine"/>
    <property type="evidence" value="ECO:0007669"/>
    <property type="project" value="InterPro"/>
</dbReference>
<evidence type="ECO:0000256" key="7">
    <source>
        <dbReference type="ARBA" id="ARBA00026192"/>
    </source>
</evidence>
<evidence type="ECO:0000256" key="5">
    <source>
        <dbReference type="ARBA" id="ARBA00022898"/>
    </source>
</evidence>
<dbReference type="InterPro" id="IPR005857">
    <property type="entry name" value="Cysta_beta_synth"/>
</dbReference>
<keyword evidence="6" id="KW-0129">CBS domain</keyword>
<dbReference type="STRING" id="94643.A0A2A9MPG8"/>
<comment type="cofactor">
    <cofactor evidence="1">
        <name>pyridoxal 5'-phosphate</name>
        <dbReference type="ChEBI" id="CHEBI:597326"/>
    </cofactor>
</comment>
<comment type="similarity">
    <text evidence="3">Belongs to the cysteine synthase/cystathionine beta-synthase family.</text>
</comment>
<dbReference type="AlphaFoldDB" id="A0A2A9MPG8"/>
<comment type="catalytic activity">
    <reaction evidence="8">
        <text>L-homocysteine + L-serine = L,L-cystathionine + H2O</text>
        <dbReference type="Rhea" id="RHEA:10112"/>
        <dbReference type="ChEBI" id="CHEBI:15377"/>
        <dbReference type="ChEBI" id="CHEBI:33384"/>
        <dbReference type="ChEBI" id="CHEBI:58161"/>
        <dbReference type="ChEBI" id="CHEBI:58199"/>
        <dbReference type="EC" id="4.2.1.22"/>
    </reaction>
</comment>
<dbReference type="InterPro" id="IPR001216">
    <property type="entry name" value="P-phosphate_BS"/>
</dbReference>
<dbReference type="OrthoDB" id="10259545at2759"/>
<dbReference type="InterPro" id="IPR036052">
    <property type="entry name" value="TrpB-like_PALP_sf"/>
</dbReference>
<dbReference type="VEuPathDB" id="ToxoDB:BESB_002780"/>
<dbReference type="FunFam" id="3.40.50.1100:FF:000118">
    <property type="entry name" value="Related to CYS4-cystathionine beta-synthase"/>
    <property type="match status" value="1"/>
</dbReference>
<evidence type="ECO:0000256" key="6">
    <source>
        <dbReference type="ARBA" id="ARBA00023122"/>
    </source>
</evidence>
<dbReference type="RefSeq" id="XP_029221946.1">
    <property type="nucleotide sequence ID" value="XM_029359033.1"/>
</dbReference>
<feature type="domain" description="Tryptophan synthase beta chain-like PALP" evidence="10">
    <location>
        <begin position="17"/>
        <end position="314"/>
    </location>
</feature>
<dbReference type="EC" id="4.2.1.22" evidence="4"/>
<proteinExistence type="inferred from homology"/>
<name>A0A2A9MPG8_BESBE</name>
<evidence type="ECO:0000259" key="10">
    <source>
        <dbReference type="Pfam" id="PF00291"/>
    </source>
</evidence>
<comment type="caution">
    <text evidence="11">The sequence shown here is derived from an EMBL/GenBank/DDBJ whole genome shotgun (WGS) entry which is preliminary data.</text>
</comment>
<comment type="pathway">
    <text evidence="2">Amino-acid biosynthesis; L-cysteine biosynthesis; L-cysteine from L-homocysteine and L-serine: step 1/2.</text>
</comment>
<evidence type="ECO:0000256" key="9">
    <source>
        <dbReference type="SAM" id="MobiDB-lite"/>
    </source>
</evidence>
<accession>A0A2A9MPG8</accession>
<dbReference type="InterPro" id="IPR001926">
    <property type="entry name" value="TrpB-like_PALP"/>
</dbReference>
<evidence type="ECO:0000256" key="2">
    <source>
        <dbReference type="ARBA" id="ARBA00005003"/>
    </source>
</evidence>
<dbReference type="Proteomes" id="UP000224006">
    <property type="component" value="Chromosome I"/>
</dbReference>
<dbReference type="EMBL" id="NWUJ01000001">
    <property type="protein sequence ID" value="PFH37937.1"/>
    <property type="molecule type" value="Genomic_DNA"/>
</dbReference>
<dbReference type="GeneID" id="40305341"/>
<evidence type="ECO:0000256" key="4">
    <source>
        <dbReference type="ARBA" id="ARBA00012041"/>
    </source>
</evidence>
<dbReference type="PANTHER" id="PTHR10314">
    <property type="entry name" value="CYSTATHIONINE BETA-SYNTHASE"/>
    <property type="match status" value="1"/>
</dbReference>
<evidence type="ECO:0000256" key="3">
    <source>
        <dbReference type="ARBA" id="ARBA00007103"/>
    </source>
</evidence>
<reference evidence="11 12" key="1">
    <citation type="submission" date="2017-09" db="EMBL/GenBank/DDBJ databases">
        <title>Genome sequencing of Besnoitia besnoiti strain Bb-Ger1.</title>
        <authorList>
            <person name="Schares G."/>
            <person name="Venepally P."/>
            <person name="Lorenzi H.A."/>
        </authorList>
    </citation>
    <scope>NUCLEOTIDE SEQUENCE [LARGE SCALE GENOMIC DNA]</scope>
    <source>
        <strain evidence="11 12">Bb-Ger1</strain>
    </source>
</reference>
<dbReference type="GO" id="GO:0004122">
    <property type="term" value="F:cystathionine beta-synthase activity"/>
    <property type="evidence" value="ECO:0007669"/>
    <property type="project" value="UniProtKB-EC"/>
</dbReference>
<dbReference type="GO" id="GO:0019343">
    <property type="term" value="P:cysteine biosynthetic process via cystathionine"/>
    <property type="evidence" value="ECO:0007669"/>
    <property type="project" value="InterPro"/>
</dbReference>
<dbReference type="PROSITE" id="PS00901">
    <property type="entry name" value="CYS_SYNTHASE"/>
    <property type="match status" value="1"/>
</dbReference>
<organism evidence="11 12">
    <name type="scientific">Besnoitia besnoiti</name>
    <name type="common">Apicomplexan protozoan</name>
    <dbReference type="NCBI Taxonomy" id="94643"/>
    <lineage>
        <taxon>Eukaryota</taxon>
        <taxon>Sar</taxon>
        <taxon>Alveolata</taxon>
        <taxon>Apicomplexa</taxon>
        <taxon>Conoidasida</taxon>
        <taxon>Coccidia</taxon>
        <taxon>Eucoccidiorida</taxon>
        <taxon>Eimeriorina</taxon>
        <taxon>Sarcocystidae</taxon>
        <taxon>Besnoitia</taxon>
    </lineage>
</organism>
<dbReference type="UniPathway" id="UPA00136">
    <property type="reaction ID" value="UER00201"/>
</dbReference>
<dbReference type="Gene3D" id="3.40.50.1100">
    <property type="match status" value="2"/>
</dbReference>
<evidence type="ECO:0000256" key="1">
    <source>
        <dbReference type="ARBA" id="ARBA00001933"/>
    </source>
</evidence>
<dbReference type="KEGG" id="bbes:BESB_002780"/>
<evidence type="ECO:0000256" key="8">
    <source>
        <dbReference type="ARBA" id="ARBA00047490"/>
    </source>
</evidence>
<protein>
    <recommendedName>
        <fullName evidence="7">Cystathionine beta-synthase</fullName>
        <ecNumber evidence="4">4.2.1.22</ecNumber>
    </recommendedName>
</protein>
<dbReference type="CDD" id="cd01561">
    <property type="entry name" value="CBS_like"/>
    <property type="match status" value="1"/>
</dbReference>
<dbReference type="NCBIfam" id="TIGR01137">
    <property type="entry name" value="cysta_beta"/>
    <property type="match status" value="1"/>
</dbReference>
<feature type="region of interest" description="Disordered" evidence="9">
    <location>
        <begin position="341"/>
        <end position="376"/>
    </location>
</feature>
<evidence type="ECO:0000313" key="11">
    <source>
        <dbReference type="EMBL" id="PFH37937.1"/>
    </source>
</evidence>
<keyword evidence="5" id="KW-0663">Pyridoxal phosphate</keyword>